<reference evidence="5 6" key="1">
    <citation type="submission" date="2016-10" db="EMBL/GenBank/DDBJ databases">
        <authorList>
            <person name="de Groot N.N."/>
        </authorList>
    </citation>
    <scope>NUCLEOTIDE SEQUENCE [LARGE SCALE GENOMIC DNA]</scope>
    <source>
        <strain evidence="5 6">DSM 21228</strain>
    </source>
</reference>
<name>A0A1H4EVK4_9GAMM</name>
<dbReference type="Gene3D" id="3.30.1420.10">
    <property type="match status" value="1"/>
</dbReference>
<dbReference type="GO" id="GO:0097163">
    <property type="term" value="F:sulfur carrier activity"/>
    <property type="evidence" value="ECO:0007669"/>
    <property type="project" value="TreeGrafter"/>
</dbReference>
<evidence type="ECO:0000313" key="6">
    <source>
        <dbReference type="Proteomes" id="UP000199397"/>
    </source>
</evidence>
<proteinExistence type="inferred from homology"/>
<dbReference type="Pfam" id="PF04358">
    <property type="entry name" value="DsrC"/>
    <property type="match status" value="1"/>
</dbReference>
<dbReference type="STRING" id="525918.SAMN05660964_02724"/>
<evidence type="ECO:0000256" key="3">
    <source>
        <dbReference type="PIRNR" id="PIRNR006223"/>
    </source>
</evidence>
<dbReference type="InterPro" id="IPR007453">
    <property type="entry name" value="DsrC/TusE"/>
</dbReference>
<dbReference type="OrthoDB" id="9786347at2"/>
<accession>A0A1H4EVK4</accession>
<feature type="active site" description="Cysteine persulfide intermediate" evidence="4">
    <location>
        <position position="110"/>
    </location>
</feature>
<dbReference type="EC" id="2.8.1.-" evidence="3"/>
<dbReference type="NCBIfam" id="TIGR03342">
    <property type="entry name" value="dsrC_tusE_dsvC"/>
    <property type="match status" value="1"/>
</dbReference>
<dbReference type="Proteomes" id="UP000199397">
    <property type="component" value="Unassembled WGS sequence"/>
</dbReference>
<keyword evidence="2" id="KW-0963">Cytoplasm</keyword>
<dbReference type="SUPFAM" id="SSF69721">
    <property type="entry name" value="DsrC, the gamma subunit of dissimilatory sulfite reductase"/>
    <property type="match status" value="1"/>
</dbReference>
<evidence type="ECO:0000313" key="5">
    <source>
        <dbReference type="EMBL" id="SEA88887.1"/>
    </source>
</evidence>
<keyword evidence="3" id="KW-0808">Transferase</keyword>
<evidence type="ECO:0000256" key="1">
    <source>
        <dbReference type="ARBA" id="ARBA00004496"/>
    </source>
</evidence>
<dbReference type="InterPro" id="IPR025526">
    <property type="entry name" value="DsrC-like_dom_sf"/>
</dbReference>
<evidence type="ECO:0000256" key="2">
    <source>
        <dbReference type="ARBA" id="ARBA00022490"/>
    </source>
</evidence>
<dbReference type="GO" id="GO:0005737">
    <property type="term" value="C:cytoplasm"/>
    <property type="evidence" value="ECO:0007669"/>
    <property type="project" value="UniProtKB-SubCell"/>
</dbReference>
<sequence length="111" mass="12300">MASINVGGKDIPLDEEGYLENLNDWTPEVAEVLAKGEDVTLTSEHWEILNFLREYYEEYQIAPAVRVLTKAVGKRLGADKGNSKYLYSLFPYGPGKQACKYGGLPKPTGCV</sequence>
<evidence type="ECO:0000256" key="4">
    <source>
        <dbReference type="PIRSR" id="PIRSR006223-50"/>
    </source>
</evidence>
<dbReference type="Gene3D" id="1.10.10.370">
    <property type="entry name" value="DsrC-like protein, C-terminal domain"/>
    <property type="match status" value="1"/>
</dbReference>
<dbReference type="PANTHER" id="PTHR37010:SF1">
    <property type="entry name" value="SULFURTRANSFERASE TUSE"/>
    <property type="match status" value="1"/>
</dbReference>
<dbReference type="InterPro" id="IPR042072">
    <property type="entry name" value="DsrC-like_C"/>
</dbReference>
<organism evidence="5 6">
    <name type="scientific">Thiothrix caldifontis</name>
    <dbReference type="NCBI Taxonomy" id="525918"/>
    <lineage>
        <taxon>Bacteria</taxon>
        <taxon>Pseudomonadati</taxon>
        <taxon>Pseudomonadota</taxon>
        <taxon>Gammaproteobacteria</taxon>
        <taxon>Thiotrichales</taxon>
        <taxon>Thiotrichaceae</taxon>
        <taxon>Thiothrix</taxon>
    </lineage>
</organism>
<dbReference type="GO" id="GO:0016740">
    <property type="term" value="F:transferase activity"/>
    <property type="evidence" value="ECO:0007669"/>
    <property type="project" value="UniProtKB-KW"/>
</dbReference>
<dbReference type="AlphaFoldDB" id="A0A1H4EVK4"/>
<gene>
    <name evidence="5" type="ORF">SAMN05660964_02724</name>
</gene>
<dbReference type="InterPro" id="IPR043163">
    <property type="entry name" value="DsrC-like_N"/>
</dbReference>
<dbReference type="PANTHER" id="PTHR37010">
    <property type="entry name" value="SULFURTRANSFERASE TUSE"/>
    <property type="match status" value="1"/>
</dbReference>
<comment type="subcellular location">
    <subcellularLocation>
        <location evidence="1">Cytoplasm</location>
    </subcellularLocation>
</comment>
<dbReference type="EMBL" id="FNQP01000017">
    <property type="protein sequence ID" value="SEA88887.1"/>
    <property type="molecule type" value="Genomic_DNA"/>
</dbReference>
<comment type="function">
    <text evidence="3">Part of a sulfur-relay system.</text>
</comment>
<dbReference type="RefSeq" id="WP_093069494.1">
    <property type="nucleotide sequence ID" value="NZ_FNQP01000017.1"/>
</dbReference>
<comment type="similarity">
    <text evidence="3">Belongs to the dsrC/tusE family.</text>
</comment>
<dbReference type="PIRSF" id="PIRSF006223">
    <property type="entry name" value="DsrC_TusE"/>
    <property type="match status" value="1"/>
</dbReference>
<keyword evidence="6" id="KW-1185">Reference proteome</keyword>
<protein>
    <recommendedName>
        <fullName evidence="3">Sulfurtransferase</fullName>
        <ecNumber evidence="3">2.8.1.-</ecNumber>
    </recommendedName>
</protein>
<dbReference type="GO" id="GO:0002143">
    <property type="term" value="P:tRNA wobble position uridine thiolation"/>
    <property type="evidence" value="ECO:0007669"/>
    <property type="project" value="TreeGrafter"/>
</dbReference>